<accession>A0A1X6NRA4</accession>
<feature type="non-terminal residue" evidence="1">
    <location>
        <position position="192"/>
    </location>
</feature>
<dbReference type="Proteomes" id="UP000218209">
    <property type="component" value="Unassembled WGS sequence"/>
</dbReference>
<keyword evidence="2" id="KW-1185">Reference proteome</keyword>
<dbReference type="EMBL" id="KV919187">
    <property type="protein sequence ID" value="OSX70933.1"/>
    <property type="molecule type" value="Genomic_DNA"/>
</dbReference>
<reference evidence="1 2" key="1">
    <citation type="submission" date="2017-03" db="EMBL/GenBank/DDBJ databases">
        <title>WGS assembly of Porphyra umbilicalis.</title>
        <authorList>
            <person name="Brawley S.H."/>
            <person name="Blouin N.A."/>
            <person name="Ficko-Blean E."/>
            <person name="Wheeler G.L."/>
            <person name="Lohr M."/>
            <person name="Goodson H.V."/>
            <person name="Jenkins J.W."/>
            <person name="Blaby-Haas C.E."/>
            <person name="Helliwell K.E."/>
            <person name="Chan C."/>
            <person name="Marriage T."/>
            <person name="Bhattacharya D."/>
            <person name="Klein A.S."/>
            <person name="Badis Y."/>
            <person name="Brodie J."/>
            <person name="Cao Y."/>
            <person name="Collen J."/>
            <person name="Dittami S.M."/>
            <person name="Gachon C.M."/>
            <person name="Green B.R."/>
            <person name="Karpowicz S."/>
            <person name="Kim J.W."/>
            <person name="Kudahl U."/>
            <person name="Lin S."/>
            <person name="Michel G."/>
            <person name="Mittag M."/>
            <person name="Olson B.J."/>
            <person name="Pangilinan J."/>
            <person name="Peng Y."/>
            <person name="Qiu H."/>
            <person name="Shu S."/>
            <person name="Singer J.T."/>
            <person name="Smith A.G."/>
            <person name="Sprecher B.N."/>
            <person name="Wagner V."/>
            <person name="Wang W."/>
            <person name="Wang Z.-Y."/>
            <person name="Yan J."/>
            <person name="Yarish C."/>
            <person name="Zoeuner-Riek S."/>
            <person name="Zhuang Y."/>
            <person name="Zou Y."/>
            <person name="Lindquist E.A."/>
            <person name="Grimwood J."/>
            <person name="Barry K."/>
            <person name="Rokhsar D.S."/>
            <person name="Schmutz J."/>
            <person name="Stiller J.W."/>
            <person name="Grossman A.R."/>
            <person name="Prochnik S.E."/>
        </authorList>
    </citation>
    <scope>NUCLEOTIDE SEQUENCE [LARGE SCALE GENOMIC DNA]</scope>
    <source>
        <strain evidence="1">4086291</strain>
    </source>
</reference>
<dbReference type="InterPro" id="IPR029058">
    <property type="entry name" value="AB_hydrolase_fold"/>
</dbReference>
<proteinExistence type="predicted"/>
<name>A0A1X6NRA4_PORUM</name>
<protein>
    <submittedName>
        <fullName evidence="1">Uncharacterized protein</fullName>
    </submittedName>
</protein>
<organism evidence="1 2">
    <name type="scientific">Porphyra umbilicalis</name>
    <name type="common">Purple laver</name>
    <name type="synonym">Red alga</name>
    <dbReference type="NCBI Taxonomy" id="2786"/>
    <lineage>
        <taxon>Eukaryota</taxon>
        <taxon>Rhodophyta</taxon>
        <taxon>Bangiophyceae</taxon>
        <taxon>Bangiales</taxon>
        <taxon>Bangiaceae</taxon>
        <taxon>Porphyra</taxon>
    </lineage>
</organism>
<dbReference type="OrthoDB" id="438440at2759"/>
<evidence type="ECO:0000313" key="1">
    <source>
        <dbReference type="EMBL" id="OSX70933.1"/>
    </source>
</evidence>
<dbReference type="Gene3D" id="3.40.50.1820">
    <property type="entry name" value="alpha/beta hydrolase"/>
    <property type="match status" value="1"/>
</dbReference>
<sequence>MALVVDVGYIPLGGSAEAEAEAAAEAADAADAAAAVAAAADGADAPTVDGAIDTEGDADASGQGARAAGAAAVAAAPLDGAPVAAAPTWRQAEADVAAVSMSDAWKALATEIMDAAEAADGKLCHTRLEKAVFLESTDTDTECWVWRDAGRRLLVVAFRGTETVSFKDLLTDAMAWQVPWTPGGPSTWGGGG</sequence>
<dbReference type="AlphaFoldDB" id="A0A1X6NRA4"/>
<evidence type="ECO:0000313" key="2">
    <source>
        <dbReference type="Proteomes" id="UP000218209"/>
    </source>
</evidence>
<dbReference type="PANTHER" id="PTHR47759">
    <property type="entry name" value="OS04G0509100 PROTEIN"/>
    <property type="match status" value="1"/>
</dbReference>
<gene>
    <name evidence="1" type="ORF">BU14_0626s0002</name>
</gene>
<dbReference type="PANTHER" id="PTHR47759:SF2">
    <property type="entry name" value="TRIGLYCERIDE LIPASE"/>
    <property type="match status" value="1"/>
</dbReference>